<evidence type="ECO:0000256" key="4">
    <source>
        <dbReference type="ARBA" id="ARBA00022490"/>
    </source>
</evidence>
<dbReference type="Pfam" id="PF09190">
    <property type="entry name" value="DALR_2"/>
    <property type="match status" value="1"/>
</dbReference>
<feature type="binding site" evidence="12">
    <location>
        <position position="239"/>
    </location>
    <ligand>
        <name>Zn(2+)</name>
        <dbReference type="ChEBI" id="CHEBI:29105"/>
    </ligand>
</feature>
<dbReference type="EC" id="6.1.1.16" evidence="12"/>
<comment type="similarity">
    <text evidence="2 12">Belongs to the class-I aminoacyl-tRNA synthetase family.</text>
</comment>
<dbReference type="EMBL" id="CP098248">
    <property type="protein sequence ID" value="WAV98220.1"/>
    <property type="molecule type" value="Genomic_DNA"/>
</dbReference>
<keyword evidence="8 12" id="KW-0862">Zinc</keyword>
<keyword evidence="5 12" id="KW-0436">Ligase</keyword>
<feature type="binding site" evidence="12">
    <location>
        <position position="30"/>
    </location>
    <ligand>
        <name>Zn(2+)</name>
        <dbReference type="ChEBI" id="CHEBI:29105"/>
    </ligand>
</feature>
<dbReference type="InterPro" id="IPR009080">
    <property type="entry name" value="tRNAsynth_Ia_anticodon-bd"/>
</dbReference>
<feature type="binding site" evidence="12">
    <location>
        <position position="274"/>
    </location>
    <ligand>
        <name>ATP</name>
        <dbReference type="ChEBI" id="CHEBI:30616"/>
    </ligand>
</feature>
<evidence type="ECO:0000259" key="13">
    <source>
        <dbReference type="SMART" id="SM00840"/>
    </source>
</evidence>
<dbReference type="Gene3D" id="3.40.50.620">
    <property type="entry name" value="HUPs"/>
    <property type="match status" value="1"/>
</dbReference>
<keyword evidence="9 12" id="KW-0067">ATP-binding</keyword>
<evidence type="ECO:0000256" key="3">
    <source>
        <dbReference type="ARBA" id="ARBA00011245"/>
    </source>
</evidence>
<comment type="subcellular location">
    <subcellularLocation>
        <location evidence="1 12">Cytoplasm</location>
    </subcellularLocation>
</comment>
<dbReference type="InterPro" id="IPR014729">
    <property type="entry name" value="Rossmann-like_a/b/a_fold"/>
</dbReference>
<dbReference type="Gene3D" id="1.20.120.1910">
    <property type="entry name" value="Cysteine-tRNA ligase, C-terminal anti-codon recognition domain"/>
    <property type="match status" value="1"/>
</dbReference>
<feature type="short sequence motif" description="'KMSKS' region" evidence="12">
    <location>
        <begin position="271"/>
        <end position="275"/>
    </location>
</feature>
<keyword evidence="11 12" id="KW-0030">Aminoacyl-tRNA synthetase</keyword>
<name>A0ABY7JPL0_9BURK</name>
<dbReference type="PANTHER" id="PTHR10890:SF3">
    <property type="entry name" value="CYSTEINE--TRNA LIGASE, CYTOPLASMIC"/>
    <property type="match status" value="1"/>
</dbReference>
<dbReference type="InterPro" id="IPR015803">
    <property type="entry name" value="Cys-tRNA-ligase"/>
</dbReference>
<proteinExistence type="inferred from homology"/>
<keyword evidence="15" id="KW-1185">Reference proteome</keyword>
<feature type="binding site" evidence="12">
    <location>
        <position position="214"/>
    </location>
    <ligand>
        <name>Zn(2+)</name>
        <dbReference type="ChEBI" id="CHEBI:29105"/>
    </ligand>
</feature>
<keyword evidence="4 12" id="KW-0963">Cytoplasm</keyword>
<dbReference type="Pfam" id="PF23493">
    <property type="entry name" value="CysS_C"/>
    <property type="match status" value="1"/>
</dbReference>
<dbReference type="PRINTS" id="PR00983">
    <property type="entry name" value="TRNASYNTHCYS"/>
</dbReference>
<keyword evidence="6 12" id="KW-0479">Metal-binding</keyword>
<sequence>MDSLQIYNSLTRSKQVFKPIEPGKVRMYVCGMTIYDYCHIGHARMMMSFDVVYRWLKALGYQVTYVRNITDIDDKIINRAGENGETISSLTERFTRYMHEDTGALGILPPDHEPRATEYVPEMLELIGKLEKNGLAYQSEDGDVNYSVRDFEGYGKLSGKSLDDLRAGERVDVNTGKRDPLDFVLWKSAKPTEPDEAKWPSKWGVGRPGWHIECSAMSSKLLGDHFDIHGGGADLQFPHHENEIAQSEGASHHPFVNYWMHNGFVRVDNEKMSKSLGNFFTIRDVLKNYDAEVLRFFIIRSHYRSPLNYSDAHLDDAKAALTRLYTALKDIDVRERPVDWKEKHAIRFAQAMNDDFNTPEAVAVLFELANEINRTGSVEMASQLKALAGVLGLLGREPRQFLQGDGRVDGNEEKWIEERIAARVEAKKLKNFAEADRIRNELLEKGIVLEDRPGGKTEWRRS</sequence>
<comment type="catalytic activity">
    <reaction evidence="12">
        <text>tRNA(Cys) + L-cysteine + ATP = L-cysteinyl-tRNA(Cys) + AMP + diphosphate</text>
        <dbReference type="Rhea" id="RHEA:17773"/>
        <dbReference type="Rhea" id="RHEA-COMP:9661"/>
        <dbReference type="Rhea" id="RHEA-COMP:9679"/>
        <dbReference type="ChEBI" id="CHEBI:30616"/>
        <dbReference type="ChEBI" id="CHEBI:33019"/>
        <dbReference type="ChEBI" id="CHEBI:35235"/>
        <dbReference type="ChEBI" id="CHEBI:78442"/>
        <dbReference type="ChEBI" id="CHEBI:78517"/>
        <dbReference type="ChEBI" id="CHEBI:456215"/>
        <dbReference type="EC" id="6.1.1.16"/>
    </reaction>
</comment>
<dbReference type="CDD" id="cd07963">
    <property type="entry name" value="Anticodon_Ia_Cys"/>
    <property type="match status" value="1"/>
</dbReference>
<evidence type="ECO:0000256" key="7">
    <source>
        <dbReference type="ARBA" id="ARBA00022741"/>
    </source>
</evidence>
<keyword evidence="7 12" id="KW-0547">Nucleotide-binding</keyword>
<reference evidence="14" key="1">
    <citation type="journal article" date="2022" name="Front. Microbiol.">
        <title>New perspectives on an old grouping: The genomic and phenotypic variability of Oxalobacter formigenes and the implications for calcium oxalate stone prevention.</title>
        <authorList>
            <person name="Chmiel J.A."/>
            <person name="Carr C."/>
            <person name="Stuivenberg G.A."/>
            <person name="Venema R."/>
            <person name="Chanyi R.M."/>
            <person name="Al K.F."/>
            <person name="Giguere D."/>
            <person name="Say H."/>
            <person name="Akouris P.P."/>
            <person name="Dominguez Romero S.A."/>
            <person name="Kwong A."/>
            <person name="Tai V."/>
            <person name="Koval S.F."/>
            <person name="Razvi H."/>
            <person name="Bjazevic J."/>
            <person name="Burton J.P."/>
        </authorList>
    </citation>
    <scope>NUCLEOTIDE SEQUENCE</scope>
    <source>
        <strain evidence="14">HOxNP-1</strain>
    </source>
</reference>
<comment type="subunit">
    <text evidence="3 12">Monomer.</text>
</comment>
<evidence type="ECO:0000256" key="9">
    <source>
        <dbReference type="ARBA" id="ARBA00022840"/>
    </source>
</evidence>
<dbReference type="GO" id="GO:0004817">
    <property type="term" value="F:cysteine-tRNA ligase activity"/>
    <property type="evidence" value="ECO:0007669"/>
    <property type="project" value="UniProtKB-EC"/>
</dbReference>
<comment type="cofactor">
    <cofactor evidence="12">
        <name>Zn(2+)</name>
        <dbReference type="ChEBI" id="CHEBI:29105"/>
    </cofactor>
    <text evidence="12">Binds 1 zinc ion per subunit.</text>
</comment>
<dbReference type="RefSeq" id="WP_269265869.1">
    <property type="nucleotide sequence ID" value="NZ_CP098248.1"/>
</dbReference>
<evidence type="ECO:0000256" key="11">
    <source>
        <dbReference type="ARBA" id="ARBA00023146"/>
    </source>
</evidence>
<dbReference type="InterPro" id="IPR032678">
    <property type="entry name" value="tRNA-synt_1_cat_dom"/>
</dbReference>
<feature type="short sequence motif" description="'HIGH' region" evidence="12">
    <location>
        <begin position="32"/>
        <end position="42"/>
    </location>
</feature>
<evidence type="ECO:0000256" key="6">
    <source>
        <dbReference type="ARBA" id="ARBA00022723"/>
    </source>
</evidence>
<feature type="domain" description="Cysteinyl-tRNA synthetase class Ia DALR" evidence="13">
    <location>
        <begin position="347"/>
        <end position="402"/>
    </location>
</feature>
<dbReference type="Proteomes" id="UP001164794">
    <property type="component" value="Chromosome"/>
</dbReference>
<dbReference type="SMART" id="SM00840">
    <property type="entry name" value="DALR_2"/>
    <property type="match status" value="1"/>
</dbReference>
<dbReference type="InterPro" id="IPR056411">
    <property type="entry name" value="CysS_C"/>
</dbReference>
<dbReference type="InterPro" id="IPR015273">
    <property type="entry name" value="Cys-tRNA-synt_Ia_DALR"/>
</dbReference>
<organism evidence="14 15">
    <name type="scientific">Oxalobacter aliiformigenes</name>
    <dbReference type="NCBI Taxonomy" id="2946593"/>
    <lineage>
        <taxon>Bacteria</taxon>
        <taxon>Pseudomonadati</taxon>
        <taxon>Pseudomonadota</taxon>
        <taxon>Betaproteobacteria</taxon>
        <taxon>Burkholderiales</taxon>
        <taxon>Oxalobacteraceae</taxon>
        <taxon>Oxalobacter</taxon>
    </lineage>
</organism>
<dbReference type="PANTHER" id="PTHR10890">
    <property type="entry name" value="CYSTEINYL-TRNA SYNTHETASE"/>
    <property type="match status" value="1"/>
</dbReference>
<dbReference type="SUPFAM" id="SSF47323">
    <property type="entry name" value="Anticodon-binding domain of a subclass of class I aminoacyl-tRNA synthetases"/>
    <property type="match status" value="1"/>
</dbReference>
<evidence type="ECO:0000256" key="1">
    <source>
        <dbReference type="ARBA" id="ARBA00004496"/>
    </source>
</evidence>
<keyword evidence="10 12" id="KW-0648">Protein biosynthesis</keyword>
<evidence type="ECO:0000256" key="10">
    <source>
        <dbReference type="ARBA" id="ARBA00022917"/>
    </source>
</evidence>
<evidence type="ECO:0000313" key="15">
    <source>
        <dbReference type="Proteomes" id="UP001164794"/>
    </source>
</evidence>
<dbReference type="Pfam" id="PF01406">
    <property type="entry name" value="tRNA-synt_1e"/>
    <property type="match status" value="1"/>
</dbReference>
<evidence type="ECO:0000313" key="14">
    <source>
        <dbReference type="EMBL" id="WAV98220.1"/>
    </source>
</evidence>
<evidence type="ECO:0000256" key="8">
    <source>
        <dbReference type="ARBA" id="ARBA00022833"/>
    </source>
</evidence>
<feature type="binding site" evidence="12">
    <location>
        <position position="243"/>
    </location>
    <ligand>
        <name>Zn(2+)</name>
        <dbReference type="ChEBI" id="CHEBI:29105"/>
    </ligand>
</feature>
<dbReference type="HAMAP" id="MF_00041">
    <property type="entry name" value="Cys_tRNA_synth"/>
    <property type="match status" value="1"/>
</dbReference>
<evidence type="ECO:0000256" key="12">
    <source>
        <dbReference type="HAMAP-Rule" id="MF_00041"/>
    </source>
</evidence>
<dbReference type="NCBIfam" id="TIGR00435">
    <property type="entry name" value="cysS"/>
    <property type="match status" value="1"/>
</dbReference>
<gene>
    <name evidence="12 14" type="primary">cysS</name>
    <name evidence="14" type="ORF">NB645_08600</name>
</gene>
<dbReference type="SUPFAM" id="SSF52374">
    <property type="entry name" value="Nucleotidylyl transferase"/>
    <property type="match status" value="1"/>
</dbReference>
<evidence type="ECO:0000256" key="2">
    <source>
        <dbReference type="ARBA" id="ARBA00005594"/>
    </source>
</evidence>
<protein>
    <recommendedName>
        <fullName evidence="12">Cysteine--tRNA ligase</fullName>
        <ecNumber evidence="12">6.1.1.16</ecNumber>
    </recommendedName>
    <alternativeName>
        <fullName evidence="12">Cysteinyl-tRNA synthetase</fullName>
        <shortName evidence="12">CysRS</shortName>
    </alternativeName>
</protein>
<accession>A0ABY7JPL0</accession>
<dbReference type="CDD" id="cd00672">
    <property type="entry name" value="CysRS_core"/>
    <property type="match status" value="1"/>
</dbReference>
<evidence type="ECO:0000256" key="5">
    <source>
        <dbReference type="ARBA" id="ARBA00022598"/>
    </source>
</evidence>
<dbReference type="InterPro" id="IPR024909">
    <property type="entry name" value="Cys-tRNA/MSH_ligase"/>
</dbReference>